<reference evidence="16" key="2">
    <citation type="submission" date="2025-08" db="UniProtKB">
        <authorList>
            <consortium name="Ensembl"/>
        </authorList>
    </citation>
    <scope>IDENTIFICATION</scope>
    <source>
        <strain evidence="16">Thoroughbred</strain>
    </source>
</reference>
<evidence type="ECO:0000259" key="15">
    <source>
        <dbReference type="PROSITE" id="PS51457"/>
    </source>
</evidence>
<evidence type="ECO:0000256" key="3">
    <source>
        <dbReference type="ARBA" id="ARBA00015794"/>
    </source>
</evidence>
<feature type="compositionally biased region" description="Gly residues" evidence="14">
    <location>
        <begin position="43"/>
        <end position="53"/>
    </location>
</feature>
<comment type="subunit">
    <text evidence="12">Part of a corepressor complex containing BANP, HDAC1, SIN3A, SIN3B, RBL1 and RBL2. Forms a trimeric complex in the nucleus consisting of BANP, HDAC6 and KHDRBS1/SAM68; HDAC6 keeps KHDRBS1 in a deacetylated state which inhibits the inclusion of CD44 alternate exons. The complex is disrupted by MAPK1/MAPK3-mediated phosphorylation of BANP which results in BANP export to the cytoplasm. This facilitates acetylation of KHDRBS1 and CD44 variant exon inclusion. Interacts with TP53. Interacts with CUX1/CDP. Interacts with HDAC1.</text>
</comment>
<evidence type="ECO:0000313" key="16">
    <source>
        <dbReference type="Ensembl" id="ENSECAP00000065949.1"/>
    </source>
</evidence>
<evidence type="ECO:0000256" key="10">
    <source>
        <dbReference type="ARBA" id="ARBA00023242"/>
    </source>
</evidence>
<proteinExistence type="inferred from homology"/>
<dbReference type="Ensembl" id="ENSECAT00000082572.1">
    <property type="protein sequence ID" value="ENSECAP00000065949.1"/>
    <property type="gene ID" value="ENSECAG00000000420.4"/>
</dbReference>
<dbReference type="Pfam" id="PF10523">
    <property type="entry name" value="BEN"/>
    <property type="match status" value="1"/>
</dbReference>
<dbReference type="SMART" id="SM01025">
    <property type="entry name" value="BEN"/>
    <property type="match status" value="1"/>
</dbReference>
<dbReference type="AlphaFoldDB" id="A0A9L0RPX7"/>
<dbReference type="PROSITE" id="PS51457">
    <property type="entry name" value="BEN"/>
    <property type="match status" value="1"/>
</dbReference>
<keyword evidence="11" id="KW-0131">Cell cycle</keyword>
<dbReference type="PANTHER" id="PTHR16243:SF2">
    <property type="entry name" value="PROTEIN BANP"/>
    <property type="match status" value="1"/>
</dbReference>
<dbReference type="GO" id="GO:0003677">
    <property type="term" value="F:DNA binding"/>
    <property type="evidence" value="ECO:0007669"/>
    <property type="project" value="UniProtKB-KW"/>
</dbReference>
<keyword evidence="10" id="KW-0539">Nucleus</keyword>
<comment type="similarity">
    <text evidence="2">Belongs to the BANP/SMAR1 family.</text>
</comment>
<dbReference type="Gene3D" id="1.10.10.2590">
    <property type="entry name" value="BEN domain"/>
    <property type="match status" value="1"/>
</dbReference>
<evidence type="ECO:0000256" key="11">
    <source>
        <dbReference type="ARBA" id="ARBA00023306"/>
    </source>
</evidence>
<evidence type="ECO:0000256" key="8">
    <source>
        <dbReference type="ARBA" id="ARBA00023125"/>
    </source>
</evidence>
<keyword evidence="8" id="KW-0238">DNA-binding</keyword>
<evidence type="ECO:0000256" key="4">
    <source>
        <dbReference type="ARBA" id="ARBA00022491"/>
    </source>
</evidence>
<evidence type="ECO:0000256" key="9">
    <source>
        <dbReference type="ARBA" id="ARBA00023163"/>
    </source>
</evidence>
<feature type="region of interest" description="Disordered" evidence="14">
    <location>
        <begin position="241"/>
        <end position="271"/>
    </location>
</feature>
<dbReference type="Proteomes" id="UP000002281">
    <property type="component" value="Chromosome 3"/>
</dbReference>
<feature type="region of interest" description="Disordered" evidence="14">
    <location>
        <begin position="1"/>
        <end position="54"/>
    </location>
</feature>
<evidence type="ECO:0000256" key="14">
    <source>
        <dbReference type="SAM" id="MobiDB-lite"/>
    </source>
</evidence>
<keyword evidence="17" id="KW-1185">Reference proteome</keyword>
<sequence>MRMIGGRRRRRRARRRLRGAGPAPRPALPRARRVPPGEPAQTGRGGGPRGGTRGACAERRLLSRGRTPLSHLPDKHHENSAAHTAIETRSCLSLVLARWLASPLSFWMMSEQDLADVVQIAVGDLSPDHPVVLENHVVTDEDEPALKRQRLEINCQDPSIKSFLYSINQTICLRLDSIEAKLQALEATCKSLEEKLDLVTNKQHSPIQVPMVAGSPLGATQTCNKVRCAVPGRRQNTIVVKVPGQEDSHNEDGESGSEASDSVSNCGQSGSQSIGNNVTLITLNSEEDYPNGTWLGDENNPEMRVRCAIIPSDMLHISTNCRTAEKMALTLLDYLFHREVQAVSNLSGQGKHGKKQLDPLTIYGIRCHLFYKFGITESDWYRIKQSIDSKCRTAWRRKQRGQSLAVKSFSRRTPSSSSYSTSETMMSTPPPATELQQPPQQALHYALANAQQVQIHQIGEDGQVQVGHLHIAQVPQGEQVQITQDSEGNLQIHHVGQDGQVLQGAQLIAVASSDPAAAGVDGSPLQGSDIQVQYVQLAPVTDHTTAAQTAETLQPTLQPEMQLEHGAIQIQ</sequence>
<evidence type="ECO:0000256" key="12">
    <source>
        <dbReference type="ARBA" id="ARBA00063579"/>
    </source>
</evidence>
<dbReference type="PANTHER" id="PTHR16243">
    <property type="entry name" value="BTG3-ASSOCIATED NUCLEAR PROTEIN BANP"/>
    <property type="match status" value="1"/>
</dbReference>
<keyword evidence="6" id="KW-0805">Transcription regulation</keyword>
<dbReference type="GO" id="GO:0005634">
    <property type="term" value="C:nucleus"/>
    <property type="evidence" value="ECO:0007669"/>
    <property type="project" value="UniProtKB-SubCell"/>
</dbReference>
<feature type="compositionally biased region" description="Low complexity" evidence="14">
    <location>
        <begin position="411"/>
        <end position="427"/>
    </location>
</feature>
<dbReference type="GO" id="GO:0006325">
    <property type="term" value="P:chromatin organization"/>
    <property type="evidence" value="ECO:0007669"/>
    <property type="project" value="UniProtKB-KW"/>
</dbReference>
<evidence type="ECO:0000256" key="2">
    <source>
        <dbReference type="ARBA" id="ARBA00009735"/>
    </source>
</evidence>
<reference evidence="16" key="3">
    <citation type="submission" date="2025-09" db="UniProtKB">
        <authorList>
            <consortium name="Ensembl"/>
        </authorList>
    </citation>
    <scope>IDENTIFICATION</scope>
    <source>
        <strain evidence="16">Thoroughbred</strain>
    </source>
</reference>
<organism evidence="16 17">
    <name type="scientific">Equus caballus</name>
    <name type="common">Horse</name>
    <dbReference type="NCBI Taxonomy" id="9796"/>
    <lineage>
        <taxon>Eukaryota</taxon>
        <taxon>Metazoa</taxon>
        <taxon>Chordata</taxon>
        <taxon>Craniata</taxon>
        <taxon>Vertebrata</taxon>
        <taxon>Euteleostomi</taxon>
        <taxon>Mammalia</taxon>
        <taxon>Eutheria</taxon>
        <taxon>Laurasiatheria</taxon>
        <taxon>Perissodactyla</taxon>
        <taxon>Equidae</taxon>
        <taxon>Equus</taxon>
    </lineage>
</organism>
<evidence type="ECO:0000256" key="1">
    <source>
        <dbReference type="ARBA" id="ARBA00004123"/>
    </source>
</evidence>
<keyword evidence="9" id="KW-0804">Transcription</keyword>
<dbReference type="InterPro" id="IPR042343">
    <property type="entry name" value="BANP"/>
</dbReference>
<dbReference type="InterPro" id="IPR018379">
    <property type="entry name" value="BEN_domain"/>
</dbReference>
<comment type="subcellular location">
    <subcellularLocation>
        <location evidence="1">Nucleus</location>
    </subcellularLocation>
</comment>
<evidence type="ECO:0000256" key="6">
    <source>
        <dbReference type="ARBA" id="ARBA00023015"/>
    </source>
</evidence>
<feature type="coiled-coil region" evidence="13">
    <location>
        <begin position="175"/>
        <end position="202"/>
    </location>
</feature>
<feature type="region of interest" description="Disordered" evidence="14">
    <location>
        <begin position="403"/>
        <end position="436"/>
    </location>
</feature>
<protein>
    <recommendedName>
        <fullName evidence="3">Protein BANP</fullName>
    </recommendedName>
</protein>
<reference evidence="16 17" key="1">
    <citation type="journal article" date="2009" name="Science">
        <title>Genome sequence, comparative analysis, and population genetics of the domestic horse.</title>
        <authorList>
            <consortium name="Broad Institute Genome Sequencing Platform"/>
            <consortium name="Broad Institute Whole Genome Assembly Team"/>
            <person name="Wade C.M."/>
            <person name="Giulotto E."/>
            <person name="Sigurdsson S."/>
            <person name="Zoli M."/>
            <person name="Gnerre S."/>
            <person name="Imsland F."/>
            <person name="Lear T.L."/>
            <person name="Adelson D.L."/>
            <person name="Bailey E."/>
            <person name="Bellone R.R."/>
            <person name="Bloecker H."/>
            <person name="Distl O."/>
            <person name="Edgar R.C."/>
            <person name="Garber M."/>
            <person name="Leeb T."/>
            <person name="Mauceli E."/>
            <person name="MacLeod J.N."/>
            <person name="Penedo M.C.T."/>
            <person name="Raison J.M."/>
            <person name="Sharpe T."/>
            <person name="Vogel J."/>
            <person name="Andersson L."/>
            <person name="Antczak D.F."/>
            <person name="Biagi T."/>
            <person name="Binns M.M."/>
            <person name="Chowdhary B.P."/>
            <person name="Coleman S.J."/>
            <person name="Della Valle G."/>
            <person name="Fryc S."/>
            <person name="Guerin G."/>
            <person name="Hasegawa T."/>
            <person name="Hill E.W."/>
            <person name="Jurka J."/>
            <person name="Kiialainen A."/>
            <person name="Lindgren G."/>
            <person name="Liu J."/>
            <person name="Magnani E."/>
            <person name="Mickelson J.R."/>
            <person name="Murray J."/>
            <person name="Nergadze S.G."/>
            <person name="Onofrio R."/>
            <person name="Pedroni S."/>
            <person name="Piras M.F."/>
            <person name="Raudsepp T."/>
            <person name="Rocchi M."/>
            <person name="Roeed K.H."/>
            <person name="Ryder O.A."/>
            <person name="Searle S."/>
            <person name="Skow L."/>
            <person name="Swinburne J.E."/>
            <person name="Syvaenen A.C."/>
            <person name="Tozaki T."/>
            <person name="Valberg S.J."/>
            <person name="Vaudin M."/>
            <person name="White J.R."/>
            <person name="Zody M.C."/>
            <person name="Lander E.S."/>
            <person name="Lindblad-Toh K."/>
        </authorList>
    </citation>
    <scope>NUCLEOTIDE SEQUENCE [LARGE SCALE GENOMIC DNA]</scope>
    <source>
        <strain evidence="16 17">Thoroughbred</strain>
    </source>
</reference>
<evidence type="ECO:0000256" key="7">
    <source>
        <dbReference type="ARBA" id="ARBA00023054"/>
    </source>
</evidence>
<keyword evidence="7 13" id="KW-0175">Coiled coil</keyword>
<accession>A0A9L0RPX7</accession>
<dbReference type="GeneTree" id="ENSGT00390000011116"/>
<evidence type="ECO:0000313" key="17">
    <source>
        <dbReference type="Proteomes" id="UP000002281"/>
    </source>
</evidence>
<feature type="domain" description="BEN" evidence="15">
    <location>
        <begin position="302"/>
        <end position="398"/>
    </location>
</feature>
<gene>
    <name evidence="16" type="primary">BANP</name>
</gene>
<keyword evidence="5" id="KW-0156">Chromatin regulator</keyword>
<keyword evidence="4" id="KW-0678">Repressor</keyword>
<feature type="compositionally biased region" description="Basic residues" evidence="14">
    <location>
        <begin position="1"/>
        <end position="18"/>
    </location>
</feature>
<evidence type="ECO:0000256" key="5">
    <source>
        <dbReference type="ARBA" id="ARBA00022853"/>
    </source>
</evidence>
<name>A0A9L0RPX7_HORSE</name>
<evidence type="ECO:0000256" key="13">
    <source>
        <dbReference type="SAM" id="Coils"/>
    </source>
</evidence>
<dbReference type="FunFam" id="1.10.10.2590:FF:000001">
    <property type="entry name" value="protein BANP isoform X1"/>
    <property type="match status" value="1"/>
</dbReference>